<dbReference type="PANTHER" id="PTHR18937:SF170">
    <property type="entry name" value="STRUCTURAL MAINTENANCE OF CHROMOSOMES PROTEIN 1A"/>
    <property type="match status" value="1"/>
</dbReference>
<accession>A0AAD9E4D8</accession>
<reference evidence="7" key="1">
    <citation type="submission" date="2023-03" db="EMBL/GenBank/DDBJ databases">
        <title>Electrophorus voltai genome.</title>
        <authorList>
            <person name="Bian C."/>
        </authorList>
    </citation>
    <scope>NUCLEOTIDE SEQUENCE</scope>
    <source>
        <strain evidence="7">CB-2022</strain>
        <tissue evidence="7">Muscle</tissue>
    </source>
</reference>
<dbReference type="GO" id="GO:0003677">
    <property type="term" value="F:DNA binding"/>
    <property type="evidence" value="ECO:0007669"/>
    <property type="project" value="TreeGrafter"/>
</dbReference>
<dbReference type="Gene3D" id="1.20.1060.20">
    <property type="match status" value="1"/>
</dbReference>
<dbReference type="SUPFAM" id="SSF75553">
    <property type="entry name" value="Smc hinge domain"/>
    <property type="match status" value="1"/>
</dbReference>
<keyword evidence="3 4" id="KW-0175">Coiled coil</keyword>
<dbReference type="Gene3D" id="3.30.70.1620">
    <property type="match status" value="1"/>
</dbReference>
<gene>
    <name evidence="7" type="ORF">P4O66_022503</name>
</gene>
<comment type="subcellular location">
    <subcellularLocation>
        <location evidence="1">Chromosome</location>
    </subcellularLocation>
</comment>
<dbReference type="Pfam" id="PF06470">
    <property type="entry name" value="SMC_hinge"/>
    <property type="match status" value="1"/>
</dbReference>
<feature type="region of interest" description="Disordered" evidence="5">
    <location>
        <begin position="203"/>
        <end position="235"/>
    </location>
</feature>
<evidence type="ECO:0000313" key="8">
    <source>
        <dbReference type="Proteomes" id="UP001239994"/>
    </source>
</evidence>
<evidence type="ECO:0000256" key="3">
    <source>
        <dbReference type="ARBA" id="ARBA00023054"/>
    </source>
</evidence>
<feature type="domain" description="SMC hinge" evidence="6">
    <location>
        <begin position="277"/>
        <end position="403"/>
    </location>
</feature>
<keyword evidence="2" id="KW-0158">Chromosome</keyword>
<dbReference type="PANTHER" id="PTHR18937">
    <property type="entry name" value="STRUCTURAL MAINTENANCE OF CHROMOSOMES SMC FAMILY MEMBER"/>
    <property type="match status" value="1"/>
</dbReference>
<evidence type="ECO:0000256" key="5">
    <source>
        <dbReference type="SAM" id="MobiDB-lite"/>
    </source>
</evidence>
<evidence type="ECO:0000256" key="1">
    <source>
        <dbReference type="ARBA" id="ARBA00004286"/>
    </source>
</evidence>
<dbReference type="Proteomes" id="UP001239994">
    <property type="component" value="Unassembled WGS sequence"/>
</dbReference>
<proteinExistence type="predicted"/>
<dbReference type="FunFam" id="1.20.1060.20:FF:000001">
    <property type="entry name" value="Structural maintenance of chromosomes 1A"/>
    <property type="match status" value="1"/>
</dbReference>
<sequence>MAGHIAGKSTLMAAISFVVAEKTSNLCVKKSEGPHPWRAGSSSEYQIDNKVVGLSEYSEELERLGISIEARNFLVFQRRPEEDGSYRRGTEGEEERPGWMMRDQQNMEKEVKEKDIELNQKRPQYIKAKENTSHKIKKLDASPCRMLRRCIRNARLTWRSWTGSRLLWRWPDRSLRRPRARVKQYHRLKEEASKRAATLAQELDKFSRDQKDDQDRVDLEERKKMETEVESREGKDMVQALSQVMEQLGHSRMDRQENGCTQRKSEIMESIKRLYSGFVDGRLIDLCQPTQKKYQIAVTKVLGKNMDAIVVDSEKTGRDCIQYIKEENQRPSCPWTTRRLSGLGVLSCSSLKVKPTDEKLRELRGAKLVIDVIRYEPRHIKALQYACGNMLVCENVEDARRIAFGHLTAIRTLYPSGLSTFFVFVLKTVALDGTLFQKSGVFSGGASYLKVKAQCWDEKAVDKLKDKKEKLTKELKDQIKAKRKEAELRQVQSQAEVLAEQPGTDQDHLSLNLQSSLHEKAKLESELANFGPRINDIRRIIQSRERETSRS</sequence>
<evidence type="ECO:0000313" key="7">
    <source>
        <dbReference type="EMBL" id="KAK1801872.1"/>
    </source>
</evidence>
<dbReference type="GO" id="GO:0030893">
    <property type="term" value="C:meiotic cohesin complex"/>
    <property type="evidence" value="ECO:0007669"/>
    <property type="project" value="TreeGrafter"/>
</dbReference>
<organism evidence="7 8">
    <name type="scientific">Electrophorus voltai</name>
    <dbReference type="NCBI Taxonomy" id="2609070"/>
    <lineage>
        <taxon>Eukaryota</taxon>
        <taxon>Metazoa</taxon>
        <taxon>Chordata</taxon>
        <taxon>Craniata</taxon>
        <taxon>Vertebrata</taxon>
        <taxon>Euteleostomi</taxon>
        <taxon>Actinopterygii</taxon>
        <taxon>Neopterygii</taxon>
        <taxon>Teleostei</taxon>
        <taxon>Ostariophysi</taxon>
        <taxon>Gymnotiformes</taxon>
        <taxon>Gymnotoidei</taxon>
        <taxon>Gymnotidae</taxon>
        <taxon>Electrophorus</taxon>
    </lineage>
</organism>
<evidence type="ECO:0000256" key="4">
    <source>
        <dbReference type="SAM" id="Coils"/>
    </source>
</evidence>
<evidence type="ECO:0000256" key="2">
    <source>
        <dbReference type="ARBA" id="ARBA00022454"/>
    </source>
</evidence>
<evidence type="ECO:0000259" key="6">
    <source>
        <dbReference type="SMART" id="SM00968"/>
    </source>
</evidence>
<dbReference type="GO" id="GO:0051301">
    <property type="term" value="P:cell division"/>
    <property type="evidence" value="ECO:0007669"/>
    <property type="project" value="UniProtKB-KW"/>
</dbReference>
<dbReference type="SMART" id="SM00968">
    <property type="entry name" value="SMC_hinge"/>
    <property type="match status" value="1"/>
</dbReference>
<dbReference type="AlphaFoldDB" id="A0AAD9E4D8"/>
<dbReference type="InterPro" id="IPR027417">
    <property type="entry name" value="P-loop_NTPase"/>
</dbReference>
<dbReference type="EMBL" id="JAROKS010000008">
    <property type="protein sequence ID" value="KAK1801872.1"/>
    <property type="molecule type" value="Genomic_DNA"/>
</dbReference>
<dbReference type="InterPro" id="IPR010935">
    <property type="entry name" value="SMC_hinge"/>
</dbReference>
<dbReference type="GO" id="GO:0005634">
    <property type="term" value="C:nucleus"/>
    <property type="evidence" value="ECO:0007669"/>
    <property type="project" value="TreeGrafter"/>
</dbReference>
<keyword evidence="8" id="KW-1185">Reference proteome</keyword>
<dbReference type="SUPFAM" id="SSF52540">
    <property type="entry name" value="P-loop containing nucleoside triphosphate hydrolases"/>
    <property type="match status" value="1"/>
</dbReference>
<dbReference type="InterPro" id="IPR036277">
    <property type="entry name" value="SMC_hinge_sf"/>
</dbReference>
<dbReference type="Gene3D" id="3.40.50.300">
    <property type="entry name" value="P-loop containing nucleotide triphosphate hydrolases"/>
    <property type="match status" value="1"/>
</dbReference>
<dbReference type="GO" id="GO:0005524">
    <property type="term" value="F:ATP binding"/>
    <property type="evidence" value="ECO:0007669"/>
    <property type="project" value="InterPro"/>
</dbReference>
<feature type="coiled-coil region" evidence="4">
    <location>
        <begin position="461"/>
        <end position="501"/>
    </location>
</feature>
<name>A0AAD9E4D8_9TELE</name>
<comment type="caution">
    <text evidence="7">The sequence shown here is derived from an EMBL/GenBank/DDBJ whole genome shotgun (WGS) entry which is preliminary data.</text>
</comment>
<dbReference type="GO" id="GO:0007062">
    <property type="term" value="P:sister chromatid cohesion"/>
    <property type="evidence" value="ECO:0007669"/>
    <property type="project" value="TreeGrafter"/>
</dbReference>
<protein>
    <recommendedName>
        <fullName evidence="6">SMC hinge domain-containing protein</fullName>
    </recommendedName>
</protein>